<feature type="modified residue" description="Phosphoserine" evidence="6">
    <location>
        <position position="105"/>
    </location>
</feature>
<evidence type="ECO:0000259" key="7">
    <source>
        <dbReference type="Pfam" id="PF00408"/>
    </source>
</evidence>
<protein>
    <recommendedName>
        <fullName evidence="6">Phosphoglucosamine mutase</fullName>
        <ecNumber evidence="6">5.4.2.10</ecNumber>
    </recommendedName>
</protein>
<evidence type="ECO:0000313" key="11">
    <source>
        <dbReference type="EMBL" id="VEN74456.1"/>
    </source>
</evidence>
<dbReference type="InterPro" id="IPR005846">
    <property type="entry name" value="A-D-PHexomutase_a/b/a-III"/>
</dbReference>
<dbReference type="AlphaFoldDB" id="A0A484HLI2"/>
<comment type="cofactor">
    <cofactor evidence="6">
        <name>Mg(2+)</name>
        <dbReference type="ChEBI" id="CHEBI:18420"/>
    </cofactor>
    <text evidence="6">Binds 1 Mg(2+) ion per subunit.</text>
</comment>
<dbReference type="GO" id="GO:0005975">
    <property type="term" value="P:carbohydrate metabolic process"/>
    <property type="evidence" value="ECO:0007669"/>
    <property type="project" value="InterPro"/>
</dbReference>
<evidence type="ECO:0000256" key="5">
    <source>
        <dbReference type="ARBA" id="ARBA00023235"/>
    </source>
</evidence>
<feature type="binding site" description="via phosphate group" evidence="6">
    <location>
        <position position="105"/>
    </location>
    <ligand>
        <name>Mg(2+)</name>
        <dbReference type="ChEBI" id="CHEBI:18420"/>
    </ligand>
</feature>
<dbReference type="Pfam" id="PF02878">
    <property type="entry name" value="PGM_PMM_I"/>
    <property type="match status" value="1"/>
</dbReference>
<name>A0A484HLI2_9BACT</name>
<dbReference type="InterPro" id="IPR005844">
    <property type="entry name" value="A-D-PHexomutase_a/b/a-I"/>
</dbReference>
<accession>A0A484HLI2</accession>
<sequence>MRRLFGTDGIRGPSGRYPVTAEMGVKIGMAAALWVLERENPEEPPMIVVGRDTRLSGRMLEHALAAGICAMGVHAGLVGALPTPGVALMTASMKEAGAGIVISASHNVYSDNGFKFFDQDGFKLTDEVEFEIEKKILDKHAGRSLEEKTDPGRVFYMDDAVEKYADFICGDPKLSLKQTRIVLDCANGAAFQSAGRVFSRLGAEVVDILGVHPDGKNINEGCGSQSPGRLARAVVEKKADAGLAFDGDGDRVVAVDEKGNVLSGDQVIWICARDLFKQAVSKKDPSKKSALQKNKVVVTTVMSNAGLGRALEGMGVRHVASKVGDRHVLEEMRRQGAVLGGEDSGHIIFLDRHTTGDGILAGARLLKAMSNAGRPLSELAGGMRIYPQSMVNVEVREKIPVENVPAIADIIEKIKKKLGPEGRILVRYSGTEPCMRIMAQGPSKEETDMRCREIADIVKKEIGK</sequence>
<keyword evidence="4 6" id="KW-0460">Magnesium</keyword>
<dbReference type="Gene3D" id="3.40.120.10">
    <property type="entry name" value="Alpha-D-Glucose-1,6-Bisphosphate, subunit A, domain 3"/>
    <property type="match status" value="3"/>
</dbReference>
<dbReference type="Pfam" id="PF00408">
    <property type="entry name" value="PGM_PMM_IV"/>
    <property type="match status" value="1"/>
</dbReference>
<evidence type="ECO:0000256" key="1">
    <source>
        <dbReference type="ARBA" id="ARBA00010231"/>
    </source>
</evidence>
<dbReference type="InterPro" id="IPR016055">
    <property type="entry name" value="A-D-PHexomutase_a/b/a-I/II/III"/>
</dbReference>
<feature type="binding site" evidence="6">
    <location>
        <position position="250"/>
    </location>
    <ligand>
        <name>Mg(2+)</name>
        <dbReference type="ChEBI" id="CHEBI:18420"/>
    </ligand>
</feature>
<dbReference type="GO" id="GO:0005829">
    <property type="term" value="C:cytosol"/>
    <property type="evidence" value="ECO:0007669"/>
    <property type="project" value="TreeGrafter"/>
</dbReference>
<dbReference type="InterPro" id="IPR006352">
    <property type="entry name" value="GlmM_bact"/>
</dbReference>
<dbReference type="GO" id="GO:0009252">
    <property type="term" value="P:peptidoglycan biosynthetic process"/>
    <property type="evidence" value="ECO:0007669"/>
    <property type="project" value="TreeGrafter"/>
</dbReference>
<dbReference type="PANTHER" id="PTHR42946">
    <property type="entry name" value="PHOSPHOHEXOSE MUTASE"/>
    <property type="match status" value="1"/>
</dbReference>
<dbReference type="PRINTS" id="PR00509">
    <property type="entry name" value="PGMPMM"/>
</dbReference>
<evidence type="ECO:0000259" key="8">
    <source>
        <dbReference type="Pfam" id="PF02878"/>
    </source>
</evidence>
<organism evidence="11">
    <name type="scientific">uncultured Desulfobacteraceae bacterium</name>
    <dbReference type="NCBI Taxonomy" id="218296"/>
    <lineage>
        <taxon>Bacteria</taxon>
        <taxon>Pseudomonadati</taxon>
        <taxon>Thermodesulfobacteriota</taxon>
        <taxon>Desulfobacteria</taxon>
        <taxon>Desulfobacterales</taxon>
        <taxon>Desulfobacteraceae</taxon>
        <taxon>environmental samples</taxon>
    </lineage>
</organism>
<dbReference type="InterPro" id="IPR005845">
    <property type="entry name" value="A-D-PHexomutase_a/b/a-II"/>
</dbReference>
<dbReference type="Pfam" id="PF02880">
    <property type="entry name" value="PGM_PMM_III"/>
    <property type="match status" value="1"/>
</dbReference>
<evidence type="ECO:0000256" key="2">
    <source>
        <dbReference type="ARBA" id="ARBA00022553"/>
    </source>
</evidence>
<keyword evidence="5 6" id="KW-0413">Isomerase</keyword>
<dbReference type="EMBL" id="CAACVI010000034">
    <property type="protein sequence ID" value="VEN74456.1"/>
    <property type="molecule type" value="Genomic_DNA"/>
</dbReference>
<comment type="similarity">
    <text evidence="1 6">Belongs to the phosphohexose mutase family.</text>
</comment>
<dbReference type="InterPro" id="IPR005843">
    <property type="entry name" value="A-D-PHexomutase_C"/>
</dbReference>
<feature type="domain" description="Alpha-D-phosphohexomutase C-terminal" evidence="7">
    <location>
        <begin position="390"/>
        <end position="456"/>
    </location>
</feature>
<dbReference type="HAMAP" id="MF_01554_B">
    <property type="entry name" value="GlmM_B"/>
    <property type="match status" value="1"/>
</dbReference>
<dbReference type="FunFam" id="3.40.120.10:FF:000003">
    <property type="entry name" value="Phosphoglucosamine mutase"/>
    <property type="match status" value="1"/>
</dbReference>
<keyword evidence="2 6" id="KW-0597">Phosphoprotein</keyword>
<dbReference type="InterPro" id="IPR036900">
    <property type="entry name" value="A-D-PHexomutase_C_sf"/>
</dbReference>
<evidence type="ECO:0000259" key="9">
    <source>
        <dbReference type="Pfam" id="PF02879"/>
    </source>
</evidence>
<comment type="PTM">
    <text evidence="6">Activated by phosphorylation.</text>
</comment>
<feature type="domain" description="Alpha-D-phosphohexomutase alpha/beta/alpha" evidence="8">
    <location>
        <begin position="2"/>
        <end position="138"/>
    </location>
</feature>
<dbReference type="GO" id="GO:0004615">
    <property type="term" value="F:phosphomannomutase activity"/>
    <property type="evidence" value="ECO:0007669"/>
    <property type="project" value="TreeGrafter"/>
</dbReference>
<dbReference type="FunFam" id="3.40.120.10:FF:000001">
    <property type="entry name" value="Phosphoglucosamine mutase"/>
    <property type="match status" value="1"/>
</dbReference>
<feature type="binding site" evidence="6">
    <location>
        <position position="246"/>
    </location>
    <ligand>
        <name>Mg(2+)</name>
        <dbReference type="ChEBI" id="CHEBI:18420"/>
    </ligand>
</feature>
<dbReference type="SUPFAM" id="SSF55957">
    <property type="entry name" value="Phosphoglucomutase, C-terminal domain"/>
    <property type="match status" value="1"/>
</dbReference>
<dbReference type="EC" id="5.4.2.10" evidence="6"/>
<dbReference type="Gene3D" id="3.30.310.50">
    <property type="entry name" value="Alpha-D-phosphohexomutase, C-terminal domain"/>
    <property type="match status" value="1"/>
</dbReference>
<dbReference type="CDD" id="cd05802">
    <property type="entry name" value="GlmM"/>
    <property type="match status" value="1"/>
</dbReference>
<dbReference type="SUPFAM" id="SSF53738">
    <property type="entry name" value="Phosphoglucomutase, first 3 domains"/>
    <property type="match status" value="3"/>
</dbReference>
<dbReference type="GO" id="GO:0000287">
    <property type="term" value="F:magnesium ion binding"/>
    <property type="evidence" value="ECO:0007669"/>
    <property type="project" value="UniProtKB-UniRule"/>
</dbReference>
<evidence type="ECO:0000256" key="6">
    <source>
        <dbReference type="HAMAP-Rule" id="MF_01554"/>
    </source>
</evidence>
<feature type="active site" description="Phosphoserine intermediate" evidence="6">
    <location>
        <position position="105"/>
    </location>
</feature>
<reference evidence="11" key="1">
    <citation type="submission" date="2019-01" db="EMBL/GenBank/DDBJ databases">
        <authorList>
            <consortium name="Genoscope - CEA"/>
            <person name="William W."/>
        </authorList>
    </citation>
    <scope>NUCLEOTIDE SEQUENCE</scope>
    <source>
        <strain evidence="11">CR-1</strain>
    </source>
</reference>
<evidence type="ECO:0000259" key="10">
    <source>
        <dbReference type="Pfam" id="PF02880"/>
    </source>
</evidence>
<comment type="catalytic activity">
    <reaction evidence="6">
        <text>alpha-D-glucosamine 1-phosphate = D-glucosamine 6-phosphate</text>
        <dbReference type="Rhea" id="RHEA:23424"/>
        <dbReference type="ChEBI" id="CHEBI:58516"/>
        <dbReference type="ChEBI" id="CHEBI:58725"/>
        <dbReference type="EC" id="5.4.2.10"/>
    </reaction>
</comment>
<dbReference type="GO" id="GO:0008966">
    <property type="term" value="F:phosphoglucosamine mutase activity"/>
    <property type="evidence" value="ECO:0007669"/>
    <property type="project" value="UniProtKB-UniRule"/>
</dbReference>
<proteinExistence type="inferred from homology"/>
<dbReference type="InterPro" id="IPR050060">
    <property type="entry name" value="Phosphoglucosamine_mutase"/>
</dbReference>
<dbReference type="PANTHER" id="PTHR42946:SF1">
    <property type="entry name" value="PHOSPHOGLUCOMUTASE (ALPHA-D-GLUCOSE-1,6-BISPHOSPHATE-DEPENDENT)"/>
    <property type="match status" value="1"/>
</dbReference>
<evidence type="ECO:0000256" key="4">
    <source>
        <dbReference type="ARBA" id="ARBA00022842"/>
    </source>
</evidence>
<keyword evidence="3 6" id="KW-0479">Metal-binding</keyword>
<dbReference type="Pfam" id="PF02879">
    <property type="entry name" value="PGM_PMM_II"/>
    <property type="match status" value="1"/>
</dbReference>
<dbReference type="GO" id="GO:0006048">
    <property type="term" value="P:UDP-N-acetylglucosamine biosynthetic process"/>
    <property type="evidence" value="ECO:0007669"/>
    <property type="project" value="TreeGrafter"/>
</dbReference>
<evidence type="ECO:0000256" key="3">
    <source>
        <dbReference type="ARBA" id="ARBA00022723"/>
    </source>
</evidence>
<dbReference type="InterPro" id="IPR005841">
    <property type="entry name" value="Alpha-D-phosphohexomutase_SF"/>
</dbReference>
<comment type="function">
    <text evidence="6">Catalyzes the conversion of glucosamine-6-phosphate to glucosamine-1-phosphate.</text>
</comment>
<gene>
    <name evidence="6 11" type="primary">glmM</name>
    <name evidence="11" type="ORF">EPICR_40035</name>
</gene>
<feature type="binding site" evidence="6">
    <location>
        <position position="248"/>
    </location>
    <ligand>
        <name>Mg(2+)</name>
        <dbReference type="ChEBI" id="CHEBI:18420"/>
    </ligand>
</feature>
<dbReference type="NCBIfam" id="TIGR01455">
    <property type="entry name" value="glmM"/>
    <property type="match status" value="1"/>
</dbReference>
<feature type="domain" description="Alpha-D-phosphohexomutase alpha/beta/alpha" evidence="10">
    <location>
        <begin position="264"/>
        <end position="380"/>
    </location>
</feature>
<feature type="domain" description="Alpha-D-phosphohexomutase alpha/beta/alpha" evidence="9">
    <location>
        <begin position="164"/>
        <end position="259"/>
    </location>
</feature>